<evidence type="ECO:0000313" key="4">
    <source>
        <dbReference type="EMBL" id="MBA9077586.1"/>
    </source>
</evidence>
<feature type="region of interest" description="Disordered" evidence="2">
    <location>
        <begin position="143"/>
        <end position="163"/>
    </location>
</feature>
<evidence type="ECO:0000259" key="3">
    <source>
        <dbReference type="PROSITE" id="PS51186"/>
    </source>
</evidence>
<reference evidence="4 5" key="1">
    <citation type="submission" date="2020-08" db="EMBL/GenBank/DDBJ databases">
        <title>Genomic Encyclopedia of Type Strains, Phase IV (KMG-IV): sequencing the most valuable type-strain genomes for metagenomic binning, comparative biology and taxonomic classification.</title>
        <authorList>
            <person name="Goeker M."/>
        </authorList>
    </citation>
    <scope>NUCLEOTIDE SEQUENCE [LARGE SCALE GENOMIC DNA]</scope>
    <source>
        <strain evidence="4 5">DSM 29854</strain>
    </source>
</reference>
<dbReference type="Gene3D" id="3.40.630.30">
    <property type="match status" value="1"/>
</dbReference>
<dbReference type="SUPFAM" id="SSF55729">
    <property type="entry name" value="Acyl-CoA N-acyltransferases (Nat)"/>
    <property type="match status" value="1"/>
</dbReference>
<dbReference type="RefSeq" id="WP_182513086.1">
    <property type="nucleotide sequence ID" value="NZ_JACJIQ010000008.1"/>
</dbReference>
<evidence type="ECO:0000313" key="5">
    <source>
        <dbReference type="Proteomes" id="UP000563094"/>
    </source>
</evidence>
<proteinExistence type="predicted"/>
<dbReference type="Pfam" id="PF00583">
    <property type="entry name" value="Acetyltransf_1"/>
    <property type="match status" value="1"/>
</dbReference>
<keyword evidence="1 4" id="KW-0808">Transferase</keyword>
<sequence>MRYREALLSDIPGIQRVRHAVKENILSDPALVTDHDCAEYLTKRGKGWVCLVNGTVVGFSIADLQGHNIWALFVDPDFEKKGVGRKLHALMLDWYFSQTRQTVWLSTDPASRARGFYQAAGWKEAGRYGKGEVKLEMEYSTWQQKQAPGRETPVSDLFSRKQP</sequence>
<dbReference type="GO" id="GO:0008080">
    <property type="term" value="F:N-acetyltransferase activity"/>
    <property type="evidence" value="ECO:0007669"/>
    <property type="project" value="InterPro"/>
</dbReference>
<dbReference type="InterPro" id="IPR016181">
    <property type="entry name" value="Acyl_CoA_acyltransferase"/>
</dbReference>
<name>A0A839GRX4_9BACT</name>
<dbReference type="EMBL" id="JACJIQ010000008">
    <property type="protein sequence ID" value="MBA9077586.1"/>
    <property type="molecule type" value="Genomic_DNA"/>
</dbReference>
<evidence type="ECO:0000256" key="1">
    <source>
        <dbReference type="ARBA" id="ARBA00022679"/>
    </source>
</evidence>
<organism evidence="4 5">
    <name type="scientific">Rufibacter quisquiliarum</name>
    <dbReference type="NCBI Taxonomy" id="1549639"/>
    <lineage>
        <taxon>Bacteria</taxon>
        <taxon>Pseudomonadati</taxon>
        <taxon>Bacteroidota</taxon>
        <taxon>Cytophagia</taxon>
        <taxon>Cytophagales</taxon>
        <taxon>Hymenobacteraceae</taxon>
        <taxon>Rufibacter</taxon>
    </lineage>
</organism>
<accession>A0A839GRX4</accession>
<protein>
    <submittedName>
        <fullName evidence="4">GNAT superfamily N-acetyltransferase</fullName>
    </submittedName>
</protein>
<dbReference type="Proteomes" id="UP000563094">
    <property type="component" value="Unassembled WGS sequence"/>
</dbReference>
<feature type="domain" description="N-acetyltransferase" evidence="3">
    <location>
        <begin position="1"/>
        <end position="142"/>
    </location>
</feature>
<keyword evidence="5" id="KW-1185">Reference proteome</keyword>
<dbReference type="InterPro" id="IPR050769">
    <property type="entry name" value="NAT_camello-type"/>
</dbReference>
<gene>
    <name evidence="4" type="ORF">FHS90_002304</name>
</gene>
<dbReference type="PROSITE" id="PS51186">
    <property type="entry name" value="GNAT"/>
    <property type="match status" value="1"/>
</dbReference>
<dbReference type="CDD" id="cd04301">
    <property type="entry name" value="NAT_SF"/>
    <property type="match status" value="1"/>
</dbReference>
<evidence type="ECO:0000256" key="2">
    <source>
        <dbReference type="SAM" id="MobiDB-lite"/>
    </source>
</evidence>
<dbReference type="PANTHER" id="PTHR13947:SF37">
    <property type="entry name" value="LD18367P"/>
    <property type="match status" value="1"/>
</dbReference>
<comment type="caution">
    <text evidence="4">The sequence shown here is derived from an EMBL/GenBank/DDBJ whole genome shotgun (WGS) entry which is preliminary data.</text>
</comment>
<dbReference type="InterPro" id="IPR000182">
    <property type="entry name" value="GNAT_dom"/>
</dbReference>
<dbReference type="PANTHER" id="PTHR13947">
    <property type="entry name" value="GNAT FAMILY N-ACETYLTRANSFERASE"/>
    <property type="match status" value="1"/>
</dbReference>
<dbReference type="AlphaFoldDB" id="A0A839GRX4"/>